<keyword evidence="2" id="KW-1185">Reference proteome</keyword>
<proteinExistence type="predicted"/>
<reference evidence="1 2" key="1">
    <citation type="submission" date="2024-10" db="EMBL/GenBank/DDBJ databases">
        <authorList>
            <person name="Kim D."/>
        </authorList>
    </citation>
    <scope>NUCLEOTIDE SEQUENCE [LARGE SCALE GENOMIC DNA]</scope>
    <source>
        <strain evidence="1">BH-2024</strain>
    </source>
</reference>
<comment type="caution">
    <text evidence="1">The sequence shown here is derived from an EMBL/GenBank/DDBJ whole genome shotgun (WGS) entry which is preliminary data.</text>
</comment>
<dbReference type="Proteomes" id="UP001620626">
    <property type="component" value="Unassembled WGS sequence"/>
</dbReference>
<sequence length="76" mass="9004">MFVSSVFIARHQRFRNCCKTTATASATGRLTTITKKQQQHFALRFPRSAEFSLRPSAHFFACLRLRFSRRIRFLRH</sequence>
<dbReference type="EMBL" id="JBICBT010000262">
    <property type="protein sequence ID" value="KAL3118802.1"/>
    <property type="molecule type" value="Genomic_DNA"/>
</dbReference>
<evidence type="ECO:0000313" key="1">
    <source>
        <dbReference type="EMBL" id="KAL3118802.1"/>
    </source>
</evidence>
<gene>
    <name evidence="1" type="ORF">niasHT_002639</name>
</gene>
<dbReference type="AlphaFoldDB" id="A0ABD2LU83"/>
<accession>A0ABD2LU83</accession>
<name>A0ABD2LU83_9BILA</name>
<protein>
    <submittedName>
        <fullName evidence="1">Uncharacterized protein</fullName>
    </submittedName>
</protein>
<organism evidence="1 2">
    <name type="scientific">Heterodera trifolii</name>
    <dbReference type="NCBI Taxonomy" id="157864"/>
    <lineage>
        <taxon>Eukaryota</taxon>
        <taxon>Metazoa</taxon>
        <taxon>Ecdysozoa</taxon>
        <taxon>Nematoda</taxon>
        <taxon>Chromadorea</taxon>
        <taxon>Rhabditida</taxon>
        <taxon>Tylenchina</taxon>
        <taxon>Tylenchomorpha</taxon>
        <taxon>Tylenchoidea</taxon>
        <taxon>Heteroderidae</taxon>
        <taxon>Heteroderinae</taxon>
        <taxon>Heterodera</taxon>
    </lineage>
</organism>
<evidence type="ECO:0000313" key="2">
    <source>
        <dbReference type="Proteomes" id="UP001620626"/>
    </source>
</evidence>